<dbReference type="EMBL" id="CP002189">
    <property type="protein sequence ID" value="ADV33736.1"/>
    <property type="molecule type" value="Genomic_DNA"/>
</dbReference>
<dbReference type="Gene3D" id="1.25.40.10">
    <property type="entry name" value="Tetratricopeptide repeat domain"/>
    <property type="match status" value="1"/>
</dbReference>
<dbReference type="InterPro" id="IPR011990">
    <property type="entry name" value="TPR-like_helical_dom_sf"/>
</dbReference>
<dbReference type="InterPro" id="IPR032519">
    <property type="entry name" value="YbgF_tri"/>
</dbReference>
<feature type="domain" description="YbgF trimerisation" evidence="2">
    <location>
        <begin position="35"/>
        <end position="86"/>
    </location>
</feature>
<dbReference type="AlphaFoldDB" id="E8Q6Y9"/>
<dbReference type="SUPFAM" id="SSF48452">
    <property type="entry name" value="TPR-like"/>
    <property type="match status" value="1"/>
</dbReference>
<evidence type="ECO:0000313" key="3">
    <source>
        <dbReference type="EMBL" id="ADV33736.1"/>
    </source>
</evidence>
<dbReference type="InterPro" id="IPR014162">
    <property type="entry name" value="CpoB_C"/>
</dbReference>
<dbReference type="Pfam" id="PF13174">
    <property type="entry name" value="TPR_6"/>
    <property type="match status" value="3"/>
</dbReference>
<organism evidence="3 4">
    <name type="scientific">Blochmanniella vafra (strain BVAF)</name>
    <dbReference type="NCBI Taxonomy" id="859654"/>
    <lineage>
        <taxon>Bacteria</taxon>
        <taxon>Pseudomonadati</taxon>
        <taxon>Pseudomonadota</taxon>
        <taxon>Gammaproteobacteria</taxon>
        <taxon>Enterobacterales</taxon>
        <taxon>Enterobacteriaceae</taxon>
        <taxon>ant endosymbionts</taxon>
        <taxon>Candidatus Blochmanniella</taxon>
    </lineage>
</organism>
<proteinExistence type="inferred from homology"/>
<dbReference type="Pfam" id="PF16331">
    <property type="entry name" value="TolA_bind_tri"/>
    <property type="match status" value="1"/>
</dbReference>
<dbReference type="RefSeq" id="WP_013516661.1">
    <property type="nucleotide sequence ID" value="NC_014909.2"/>
</dbReference>
<dbReference type="GO" id="GO:0070206">
    <property type="term" value="P:protein trimerization"/>
    <property type="evidence" value="ECO:0007669"/>
    <property type="project" value="InterPro"/>
</dbReference>
<sequence length="243" mass="28228">MIFYAISTGVISNTTSLDNYIHVAHAKKICSKINLDQKIKELNRVLDAHSQCLIQLQQQLLENQQDIDTLRSCIQDTQHCIQSMRNTNNTIENYEKICEKSRSNTNVINKKQQFLNNIEDADYKLAVSLVLEKKQYDRAIQTFQDFIKNYPQSNYQPNAHYWLGQLYYNQNDKNNASYHFALVVKNYPKSSKAPDALLKIGIIMQETNQIDKSKTIYKQLGKLYPNSNAAKHAQKQLTYLKNK</sequence>
<comment type="similarity">
    <text evidence="1">Belongs to the CpoB family.</text>
</comment>
<dbReference type="Proteomes" id="UP000007464">
    <property type="component" value="Chromosome"/>
</dbReference>
<dbReference type="NCBIfam" id="TIGR02795">
    <property type="entry name" value="tol_pal_ybgF"/>
    <property type="match status" value="1"/>
</dbReference>
<keyword evidence="1" id="KW-0732">Signal</keyword>
<dbReference type="Gene3D" id="1.20.5.110">
    <property type="match status" value="1"/>
</dbReference>
<keyword evidence="4" id="KW-1185">Reference proteome</keyword>
<dbReference type="GO" id="GO:0030288">
    <property type="term" value="C:outer membrane-bounded periplasmic space"/>
    <property type="evidence" value="ECO:0007669"/>
    <property type="project" value="UniProtKB-UniRule"/>
</dbReference>
<dbReference type="STRING" id="859654.BVAF_342"/>
<protein>
    <recommendedName>
        <fullName evidence="1">Cell division coordinator CpoB</fullName>
    </recommendedName>
</protein>
<keyword evidence="1" id="KW-0574">Periplasm</keyword>
<keyword evidence="1" id="KW-0132">Cell division</keyword>
<evidence type="ECO:0000259" key="2">
    <source>
        <dbReference type="Pfam" id="PF16331"/>
    </source>
</evidence>
<dbReference type="InterPro" id="IPR034706">
    <property type="entry name" value="CpoB"/>
</dbReference>
<dbReference type="HOGENOM" id="CLU_044315_4_0_6"/>
<comment type="function">
    <text evidence="1">Mediates coordination of peptidoglycan synthesis and outer membrane constriction during cell division.</text>
</comment>
<reference evidence="3 4" key="1">
    <citation type="journal article" date="2010" name="BMC Genomics">
        <title>Unprecedented loss of ammonia assimilation capability in a urease-encoding bacterial mutualist.</title>
        <authorList>
            <person name="Williams L.E."/>
            <person name="Wernegreen J.J."/>
        </authorList>
    </citation>
    <scope>NUCLEOTIDE SEQUENCE [LARGE SCALE GENOMIC DNA]</scope>
    <source>
        <strain evidence="3 4">BVAF</strain>
    </source>
</reference>
<name>E8Q6Y9_BLOVB</name>
<evidence type="ECO:0000313" key="4">
    <source>
        <dbReference type="Proteomes" id="UP000007464"/>
    </source>
</evidence>
<evidence type="ECO:0000256" key="1">
    <source>
        <dbReference type="HAMAP-Rule" id="MF_02066"/>
    </source>
</evidence>
<accession>E8Q6Y9</accession>
<gene>
    <name evidence="3" type="primary">ygbF</name>
    <name evidence="1" type="synonym">cpoB</name>
    <name evidence="3" type="ordered locus">BVAF_342</name>
</gene>
<dbReference type="GO" id="GO:0043093">
    <property type="term" value="P:FtsZ-dependent cytokinesis"/>
    <property type="evidence" value="ECO:0007669"/>
    <property type="project" value="UniProtKB-UniRule"/>
</dbReference>
<comment type="subcellular location">
    <subcellularLocation>
        <location evidence="1">Periplasm</location>
    </subcellularLocation>
</comment>
<dbReference type="KEGG" id="bva:BVAF_342"/>
<keyword evidence="1" id="KW-0131">Cell cycle</keyword>
<dbReference type="InterPro" id="IPR019734">
    <property type="entry name" value="TPR_rpt"/>
</dbReference>
<dbReference type="HAMAP" id="MF_02066">
    <property type="entry name" value="CpoB"/>
    <property type="match status" value="1"/>
</dbReference>